<dbReference type="GO" id="GO:0016787">
    <property type="term" value="F:hydrolase activity"/>
    <property type="evidence" value="ECO:0007669"/>
    <property type="project" value="UniProtKB-KW"/>
</dbReference>
<dbReference type="SMART" id="SM00487">
    <property type="entry name" value="DEXDc"/>
    <property type="match status" value="1"/>
</dbReference>
<sequence>MDLKRKGFSGPKTDSPDHPDIVPPTPPRKYRNKSFDRLRFLRGSSSGISSDESYGIDRGIKVPLDLSPIPNEKTASKRLWQSNTTHKIHEGKRFKMDKKTSTQNQKCNETASALQDTLDNLDISIIFKNGSSHLNKATGSKIDSMPKQPHPKPICEDDDLFSQSFNTQQINQIDLAMIQDEDKESKSSFENEKENFNSKHEVPKDEFFKMPILKSFRERAATIKAKKDKTIDRSLLFNDETVTSIYKKEVDQLFEQIEHSICAMGTVDYENTISDKVLDVFFAEDHKSSEIDFNENKLQEELQRSLTDRSATSDDSLLSNLSLGAALKEALRNNASKNIEAAKGNINNADLTLNMSVPDSEFRKFGQFYDLPDKAKDLIKQYKGIEKLYDWQEECLNLAINNRKNLIYALPTSGGKTLVAEILMLREILCYQRNAILILPYVAIVQEKVWDFSPFGVALDFLVEEYASSKGVFPPRKRRRKRSVYIATIEKALGLVNSLIESGRLNEIGLIVIDELHLIGEEGRGSTLEACLAKILIAKGNIQIIGMSATIGNIMDLSKFLNAEVYTKNFRPVELTEYVKCENMIAKINWNYADENDILIEANKVDYMYSEAIKKLDPDMLGGLVLEVIPKGSCLVFCASKNNCENVVHLLCKLTQPHLKEYKKDDKIQLLEALKGEAGELCRTLKVSVPFGIAYHHSGLTSEERRLLEDAFRAGTISVICCTSTLAAGVNLPAKRVLLRSPYIGREFINLSRYKQMAGRAGRAGFEETGESIIVTSKADLPKVKELLMSPMNKAMSSMHLFEGRGLRHLLLSCISLGIANTRVQLHKVAQSTLMAVQVDKLDINIKQLTDGIIKKLFKMGALEEGTDKGNRKSLESQCNVTVKLDSTFAPDLDASLNSLASTSAKPKRRLMLTNNTKLVVSSLGTAAIKGGLDLSRAHQLYDDLYQAQKSLVLLNCLHLLYLVTPYETSEHIKPNIQVYYDVLTHLNEKEAQTSRILGFDEAATCKMATGKATKQIPESIQNRFYVTLMLYDLWNEMPVFKVSEKYQINRGIVQNLMTNSSTFSSNVVHFCEELEEFWAFGHLLKGMSQRLSHCCVRELVPLMELPSVKQSRAKQLYAAGYKKLQSIAKASVSELVENIEHMTRRTAGQLIAAAKMLLLEKVENLREEAEDVLDGVEFPRQLSNVTNISSK</sequence>
<dbReference type="SUPFAM" id="SSF52540">
    <property type="entry name" value="P-loop containing nucleoside triphosphate hydrolases"/>
    <property type="match status" value="1"/>
</dbReference>
<comment type="subcellular location">
    <subcellularLocation>
        <location evidence="1">Nucleus</location>
    </subcellularLocation>
</comment>
<keyword evidence="2" id="KW-0547">Nucleotide-binding</keyword>
<evidence type="ECO:0000256" key="3">
    <source>
        <dbReference type="ARBA" id="ARBA00022763"/>
    </source>
</evidence>
<dbReference type="OrthoDB" id="2320933at2759"/>
<dbReference type="SMART" id="SM00490">
    <property type="entry name" value="HELICc"/>
    <property type="match status" value="1"/>
</dbReference>
<evidence type="ECO:0000256" key="8">
    <source>
        <dbReference type="ARBA" id="ARBA00023242"/>
    </source>
</evidence>
<evidence type="ECO:0000256" key="7">
    <source>
        <dbReference type="ARBA" id="ARBA00023204"/>
    </source>
</evidence>
<feature type="domain" description="Helicase ATP-binding" evidence="11">
    <location>
        <begin position="397"/>
        <end position="569"/>
    </location>
</feature>
<dbReference type="PANTHER" id="PTHR47961">
    <property type="entry name" value="DNA POLYMERASE THETA, PUTATIVE (AFU_ORTHOLOGUE AFUA_1G05260)-RELATED"/>
    <property type="match status" value="1"/>
</dbReference>
<dbReference type="InterPro" id="IPR011545">
    <property type="entry name" value="DEAD/DEAH_box_helicase_dom"/>
</dbReference>
<evidence type="ECO:0000256" key="9">
    <source>
        <dbReference type="ARBA" id="ARBA00048988"/>
    </source>
</evidence>
<organism evidence="13 14">
    <name type="scientific">Ceutorhynchus assimilis</name>
    <name type="common">cabbage seed weevil</name>
    <dbReference type="NCBI Taxonomy" id="467358"/>
    <lineage>
        <taxon>Eukaryota</taxon>
        <taxon>Metazoa</taxon>
        <taxon>Ecdysozoa</taxon>
        <taxon>Arthropoda</taxon>
        <taxon>Hexapoda</taxon>
        <taxon>Insecta</taxon>
        <taxon>Pterygota</taxon>
        <taxon>Neoptera</taxon>
        <taxon>Endopterygota</taxon>
        <taxon>Coleoptera</taxon>
        <taxon>Polyphaga</taxon>
        <taxon>Cucujiformia</taxon>
        <taxon>Curculionidae</taxon>
        <taxon>Ceutorhynchinae</taxon>
        <taxon>Ceutorhynchus</taxon>
    </lineage>
</organism>
<dbReference type="PROSITE" id="PS51192">
    <property type="entry name" value="HELICASE_ATP_BIND_1"/>
    <property type="match status" value="1"/>
</dbReference>
<keyword evidence="7" id="KW-0234">DNA repair</keyword>
<evidence type="ECO:0000259" key="12">
    <source>
        <dbReference type="PROSITE" id="PS51194"/>
    </source>
</evidence>
<keyword evidence="3" id="KW-0227">DNA damage</keyword>
<evidence type="ECO:0000256" key="2">
    <source>
        <dbReference type="ARBA" id="ARBA00022741"/>
    </source>
</evidence>
<evidence type="ECO:0000256" key="4">
    <source>
        <dbReference type="ARBA" id="ARBA00022801"/>
    </source>
</evidence>
<dbReference type="Pfam" id="PF21099">
    <property type="entry name" value="POLQ_helical"/>
    <property type="match status" value="1"/>
</dbReference>
<accession>A0A9N9QN24</accession>
<keyword evidence="8" id="KW-0539">Nucleus</keyword>
<reference evidence="13" key="1">
    <citation type="submission" date="2022-01" db="EMBL/GenBank/DDBJ databases">
        <authorList>
            <person name="King R."/>
        </authorList>
    </citation>
    <scope>NUCLEOTIDE SEQUENCE</scope>
</reference>
<comment type="catalytic activity">
    <reaction evidence="9">
        <text>ATP + H2O = ADP + phosphate + H(+)</text>
        <dbReference type="Rhea" id="RHEA:13065"/>
        <dbReference type="ChEBI" id="CHEBI:15377"/>
        <dbReference type="ChEBI" id="CHEBI:15378"/>
        <dbReference type="ChEBI" id="CHEBI:30616"/>
        <dbReference type="ChEBI" id="CHEBI:43474"/>
        <dbReference type="ChEBI" id="CHEBI:456216"/>
        <dbReference type="EC" id="5.6.2.4"/>
    </reaction>
</comment>
<name>A0A9N9QN24_9CUCU</name>
<dbReference type="EMBL" id="OU892278">
    <property type="protein sequence ID" value="CAG9764616.1"/>
    <property type="molecule type" value="Genomic_DNA"/>
</dbReference>
<evidence type="ECO:0000256" key="5">
    <source>
        <dbReference type="ARBA" id="ARBA00022806"/>
    </source>
</evidence>
<dbReference type="InterPro" id="IPR014001">
    <property type="entry name" value="Helicase_ATP-bd"/>
</dbReference>
<gene>
    <name evidence="13" type="ORF">CEUTPL_LOCUS5250</name>
</gene>
<dbReference type="SUPFAM" id="SSF158702">
    <property type="entry name" value="Sec63 N-terminal domain-like"/>
    <property type="match status" value="1"/>
</dbReference>
<dbReference type="InterPro" id="IPR027417">
    <property type="entry name" value="P-loop_NTPase"/>
</dbReference>
<dbReference type="Gene3D" id="3.40.50.300">
    <property type="entry name" value="P-loop containing nucleotide triphosphate hydrolases"/>
    <property type="match status" value="2"/>
</dbReference>
<dbReference type="PROSITE" id="PS51194">
    <property type="entry name" value="HELICASE_CTER"/>
    <property type="match status" value="1"/>
</dbReference>
<dbReference type="GO" id="GO:0006302">
    <property type="term" value="P:double-strand break repair"/>
    <property type="evidence" value="ECO:0007669"/>
    <property type="project" value="UniProtKB-ARBA"/>
</dbReference>
<evidence type="ECO:0000256" key="6">
    <source>
        <dbReference type="ARBA" id="ARBA00022840"/>
    </source>
</evidence>
<feature type="domain" description="Helicase C-terminal" evidence="12">
    <location>
        <begin position="620"/>
        <end position="807"/>
    </location>
</feature>
<keyword evidence="5" id="KW-0347">Helicase</keyword>
<dbReference type="Pfam" id="PF00271">
    <property type="entry name" value="Helicase_C"/>
    <property type="match status" value="1"/>
</dbReference>
<dbReference type="Pfam" id="PF00270">
    <property type="entry name" value="DEAD"/>
    <property type="match status" value="1"/>
</dbReference>
<dbReference type="Proteomes" id="UP001152799">
    <property type="component" value="Chromosome 2"/>
</dbReference>
<proteinExistence type="predicted"/>
<keyword evidence="14" id="KW-1185">Reference proteome</keyword>
<dbReference type="GO" id="GO:0005634">
    <property type="term" value="C:nucleus"/>
    <property type="evidence" value="ECO:0007669"/>
    <property type="project" value="UniProtKB-SubCell"/>
</dbReference>
<dbReference type="Gene3D" id="1.10.3380.20">
    <property type="match status" value="1"/>
</dbReference>
<dbReference type="CDD" id="cd18795">
    <property type="entry name" value="SF2_C_Ski2"/>
    <property type="match status" value="1"/>
</dbReference>
<protein>
    <recommendedName>
        <fullName evidence="15">Helicase POLQ-like</fullName>
    </recommendedName>
</protein>
<dbReference type="InterPro" id="IPR046931">
    <property type="entry name" value="HTH_61"/>
</dbReference>
<dbReference type="GO" id="GO:0003676">
    <property type="term" value="F:nucleic acid binding"/>
    <property type="evidence" value="ECO:0007669"/>
    <property type="project" value="InterPro"/>
</dbReference>
<dbReference type="GO" id="GO:0005524">
    <property type="term" value="F:ATP binding"/>
    <property type="evidence" value="ECO:0007669"/>
    <property type="project" value="UniProtKB-KW"/>
</dbReference>
<evidence type="ECO:0000256" key="10">
    <source>
        <dbReference type="SAM" id="MobiDB-lite"/>
    </source>
</evidence>
<dbReference type="InterPro" id="IPR001650">
    <property type="entry name" value="Helicase_C-like"/>
</dbReference>
<evidence type="ECO:0000256" key="1">
    <source>
        <dbReference type="ARBA" id="ARBA00004123"/>
    </source>
</evidence>
<dbReference type="AlphaFoldDB" id="A0A9N9QN24"/>
<dbReference type="Pfam" id="PF20470">
    <property type="entry name" value="HTH_61"/>
    <property type="match status" value="1"/>
</dbReference>
<dbReference type="CDD" id="cd18026">
    <property type="entry name" value="DEXHc_POLQ-like"/>
    <property type="match status" value="1"/>
</dbReference>
<dbReference type="InterPro" id="IPR050474">
    <property type="entry name" value="Hel308_SKI2-like"/>
</dbReference>
<dbReference type="PANTHER" id="PTHR47961:SF12">
    <property type="entry name" value="HELICASE POLQ-LIKE"/>
    <property type="match status" value="1"/>
</dbReference>
<evidence type="ECO:0000313" key="14">
    <source>
        <dbReference type="Proteomes" id="UP001152799"/>
    </source>
</evidence>
<evidence type="ECO:0000259" key="11">
    <source>
        <dbReference type="PROSITE" id="PS51192"/>
    </source>
</evidence>
<evidence type="ECO:0008006" key="15">
    <source>
        <dbReference type="Google" id="ProtNLM"/>
    </source>
</evidence>
<dbReference type="FunFam" id="3.40.50.300:FF:000813">
    <property type="entry name" value="helicase POLQ-like isoform X1"/>
    <property type="match status" value="1"/>
</dbReference>
<dbReference type="InterPro" id="IPR048960">
    <property type="entry name" value="POLQ-like_helical"/>
</dbReference>
<feature type="region of interest" description="Disordered" evidence="10">
    <location>
        <begin position="1"/>
        <end position="32"/>
    </location>
</feature>
<evidence type="ECO:0000313" key="13">
    <source>
        <dbReference type="EMBL" id="CAG9764616.1"/>
    </source>
</evidence>
<keyword evidence="6" id="KW-0067">ATP-binding</keyword>
<keyword evidence="4" id="KW-0378">Hydrolase</keyword>
<dbReference type="GO" id="GO:0043138">
    <property type="term" value="F:3'-5' DNA helicase activity"/>
    <property type="evidence" value="ECO:0007669"/>
    <property type="project" value="UniProtKB-EC"/>
</dbReference>
<dbReference type="Gene3D" id="1.10.150.20">
    <property type="entry name" value="5' to 3' exonuclease, C-terminal subdomain"/>
    <property type="match status" value="1"/>
</dbReference>